<dbReference type="SUPFAM" id="SSF54373">
    <property type="entry name" value="FAD-linked reductases, C-terminal domain"/>
    <property type="match status" value="1"/>
</dbReference>
<dbReference type="GO" id="GO:0016491">
    <property type="term" value="F:oxidoreductase activity"/>
    <property type="evidence" value="ECO:0007669"/>
    <property type="project" value="UniProtKB-KW"/>
</dbReference>
<organism evidence="3 4">
    <name type="scientific">Ureibacillus endophyticus</name>
    <dbReference type="NCBI Taxonomy" id="1978490"/>
    <lineage>
        <taxon>Bacteria</taxon>
        <taxon>Bacillati</taxon>
        <taxon>Bacillota</taxon>
        <taxon>Bacilli</taxon>
        <taxon>Bacillales</taxon>
        <taxon>Caryophanaceae</taxon>
        <taxon>Ureibacillus</taxon>
    </lineage>
</organism>
<evidence type="ECO:0000313" key="4">
    <source>
        <dbReference type="Proteomes" id="UP000272238"/>
    </source>
</evidence>
<evidence type="ECO:0000313" key="3">
    <source>
        <dbReference type="EMBL" id="RKQ20103.1"/>
    </source>
</evidence>
<comment type="caution">
    <text evidence="3">The sequence shown here is derived from an EMBL/GenBank/DDBJ whole genome shotgun (WGS) entry which is preliminary data.</text>
</comment>
<dbReference type="EMBL" id="RBZN01000001">
    <property type="protein sequence ID" value="RKQ20103.1"/>
    <property type="molecule type" value="Genomic_DNA"/>
</dbReference>
<dbReference type="OrthoDB" id="9794226at2"/>
<evidence type="ECO:0000256" key="1">
    <source>
        <dbReference type="ARBA" id="ARBA00023002"/>
    </source>
</evidence>
<dbReference type="Proteomes" id="UP000272238">
    <property type="component" value="Unassembled WGS sequence"/>
</dbReference>
<accession>A0A494ZBD4</accession>
<dbReference type="GO" id="GO:0005737">
    <property type="term" value="C:cytoplasm"/>
    <property type="evidence" value="ECO:0007669"/>
    <property type="project" value="TreeGrafter"/>
</dbReference>
<dbReference type="InterPro" id="IPR036188">
    <property type="entry name" value="FAD/NAD-bd_sf"/>
</dbReference>
<sequence>MGFILGVLTLKQKVIVIGAGIIGTSVAYYLSKKDVNVVLIDAKDIAAGTSGACDKAIMLQSKKSGPTLAMAMKSAELYKNLEEELGEDLEYENGGGMILINNEEELKVLYEHVQKQREAGLKVTIITGDEARKINPNLSPKILAATWCEQDAEVNPLKTAFAYAKAASKANMTMHLNCKVTNLIEVNGRVIGVNTTQGEIYGDCVVLCCGVWVTSLLSSLHLEVPIMPRKGVILVTEKLPKIINCNILGGSYIVSKLQKEPPEKNPLGIGLSMGQTKSGNLLIGGSREFAGFDSSVNSFILTEIAKKAIAAFPCLQHVNLIRSFVGFRPFTPDNLPVIGEVPTVSGLYIAAGHEGDGVALAPITGQMIAEIVTDQTTEMDLTPFHMSRFFESFTY</sequence>
<proteinExistence type="predicted"/>
<dbReference type="AlphaFoldDB" id="A0A494ZBD4"/>
<dbReference type="PANTHER" id="PTHR13847">
    <property type="entry name" value="SARCOSINE DEHYDROGENASE-RELATED"/>
    <property type="match status" value="1"/>
</dbReference>
<dbReference type="InterPro" id="IPR006076">
    <property type="entry name" value="FAD-dep_OxRdtase"/>
</dbReference>
<dbReference type="Gene3D" id="3.30.9.10">
    <property type="entry name" value="D-Amino Acid Oxidase, subunit A, domain 2"/>
    <property type="match status" value="1"/>
</dbReference>
<keyword evidence="4" id="KW-1185">Reference proteome</keyword>
<evidence type="ECO:0000259" key="2">
    <source>
        <dbReference type="Pfam" id="PF01266"/>
    </source>
</evidence>
<name>A0A494ZBD4_9BACL</name>
<reference evidence="3 4" key="1">
    <citation type="journal article" date="2016" name="Antonie Van Leeuwenhoek">
        <title>Lysinibacillus endophyticus sp. nov., an indole-3-acetic acid producing endophytic bacterium isolated from corn root (Zea mays cv. Xinken-5).</title>
        <authorList>
            <person name="Yu J."/>
            <person name="Guan X."/>
            <person name="Liu C."/>
            <person name="Xiang W."/>
            <person name="Yu Z."/>
            <person name="Liu X."/>
            <person name="Wang G."/>
        </authorList>
    </citation>
    <scope>NUCLEOTIDE SEQUENCE [LARGE SCALE GENOMIC DNA]</scope>
    <source>
        <strain evidence="3 4">DSM 100506</strain>
    </source>
</reference>
<dbReference type="Pfam" id="PF01266">
    <property type="entry name" value="DAO"/>
    <property type="match status" value="1"/>
</dbReference>
<dbReference type="Gene3D" id="3.50.50.60">
    <property type="entry name" value="FAD/NAD(P)-binding domain"/>
    <property type="match status" value="1"/>
</dbReference>
<protein>
    <submittedName>
        <fullName evidence="3">FAD-binding oxidoreductase</fullName>
    </submittedName>
</protein>
<dbReference type="PANTHER" id="PTHR13847:SF287">
    <property type="entry name" value="FAD-DEPENDENT OXIDOREDUCTASE DOMAIN-CONTAINING PROTEIN 1"/>
    <property type="match status" value="1"/>
</dbReference>
<dbReference type="SUPFAM" id="SSF51905">
    <property type="entry name" value="FAD/NAD(P)-binding domain"/>
    <property type="match status" value="1"/>
</dbReference>
<feature type="domain" description="FAD dependent oxidoreductase" evidence="2">
    <location>
        <begin position="13"/>
        <end position="370"/>
    </location>
</feature>
<gene>
    <name evidence="3" type="ORF">D8M03_00700</name>
</gene>
<keyword evidence="1" id="KW-0560">Oxidoreductase</keyword>